<reference evidence="2" key="1">
    <citation type="journal article" date="2019" name="Int. J. Syst. Evol. Microbiol.">
        <title>The Global Catalogue of Microorganisms (GCM) 10K type strain sequencing project: providing services to taxonomists for standard genome sequencing and annotation.</title>
        <authorList>
            <consortium name="The Broad Institute Genomics Platform"/>
            <consortium name="The Broad Institute Genome Sequencing Center for Infectious Disease"/>
            <person name="Wu L."/>
            <person name="Ma J."/>
        </authorList>
    </citation>
    <scope>NUCLEOTIDE SEQUENCE [LARGE SCALE GENOMIC DNA]</scope>
    <source>
        <strain evidence="2">TBRC 1276</strain>
    </source>
</reference>
<dbReference type="EMBL" id="JBHSBI010000023">
    <property type="protein sequence ID" value="MFC4012804.1"/>
    <property type="molecule type" value="Genomic_DNA"/>
</dbReference>
<organism evidence="1 2">
    <name type="scientific">Nonomuraea purpurea</name>
    <dbReference type="NCBI Taxonomy" id="1849276"/>
    <lineage>
        <taxon>Bacteria</taxon>
        <taxon>Bacillati</taxon>
        <taxon>Actinomycetota</taxon>
        <taxon>Actinomycetes</taxon>
        <taxon>Streptosporangiales</taxon>
        <taxon>Streptosporangiaceae</taxon>
        <taxon>Nonomuraea</taxon>
    </lineage>
</organism>
<comment type="caution">
    <text evidence="1">The sequence shown here is derived from an EMBL/GenBank/DDBJ whole genome shotgun (WGS) entry which is preliminary data.</text>
</comment>
<dbReference type="InterPro" id="IPR027417">
    <property type="entry name" value="P-loop_NTPase"/>
</dbReference>
<dbReference type="SUPFAM" id="SSF52540">
    <property type="entry name" value="P-loop containing nucleoside triphosphate hydrolases"/>
    <property type="match status" value="1"/>
</dbReference>
<protein>
    <submittedName>
        <fullName evidence="1">AAA family ATPase</fullName>
    </submittedName>
</protein>
<dbReference type="Proteomes" id="UP001595851">
    <property type="component" value="Unassembled WGS sequence"/>
</dbReference>
<dbReference type="Pfam" id="PF13671">
    <property type="entry name" value="AAA_33"/>
    <property type="match status" value="1"/>
</dbReference>
<name>A0ABV8GIM3_9ACTN</name>
<keyword evidence="2" id="KW-1185">Reference proteome</keyword>
<gene>
    <name evidence="1" type="ORF">ACFOY2_36620</name>
</gene>
<evidence type="ECO:0000313" key="2">
    <source>
        <dbReference type="Proteomes" id="UP001595851"/>
    </source>
</evidence>
<proteinExistence type="predicted"/>
<dbReference type="Gene3D" id="3.40.50.300">
    <property type="entry name" value="P-loop containing nucleotide triphosphate hydrolases"/>
    <property type="match status" value="1"/>
</dbReference>
<accession>A0ABV8GIM3</accession>
<dbReference type="RefSeq" id="WP_379532699.1">
    <property type="nucleotide sequence ID" value="NZ_JBHSBI010000023.1"/>
</dbReference>
<evidence type="ECO:0000313" key="1">
    <source>
        <dbReference type="EMBL" id="MFC4012804.1"/>
    </source>
</evidence>
<sequence>MLVILVNGLPGSGKTTVARALGRELALPVFSKDDLKETLADVLDRPDGVGEREWSRRLGAAAGESMWTLLARAGHGAVLESPWLAPLRPLVLDGLSRAGVEAGSVREVWCEVPPELARSRYERRVRHLIHHDAEVGDERWREWAAGARPLGLGPVYSLDTSKIVDISRLAALLMLREDLPGEASFIIRGDRDGRDDRGRAGG</sequence>